<evidence type="ECO:0000313" key="2">
    <source>
        <dbReference type="Proteomes" id="UP001596113"/>
    </source>
</evidence>
<evidence type="ECO:0000313" key="1">
    <source>
        <dbReference type="EMBL" id="MFC5402162.1"/>
    </source>
</evidence>
<protein>
    <submittedName>
        <fullName evidence="1">DNA-binding response regulator</fullName>
    </submittedName>
</protein>
<gene>
    <name evidence="1" type="ORF">ACFPOF_05375</name>
</gene>
<accession>A0ABW0HQL3</accession>
<proteinExistence type="predicted"/>
<dbReference type="Proteomes" id="UP001596113">
    <property type="component" value="Unassembled WGS sequence"/>
</dbReference>
<comment type="caution">
    <text evidence="1">The sequence shown here is derived from an EMBL/GenBank/DDBJ whole genome shotgun (WGS) entry which is preliminary data.</text>
</comment>
<sequence length="228" mass="26618">MDFNTAYTQWLSKHRSLRQGERLRRLDEGHGYLEKLILENVWWPAVGHFDDLHPEYEVFDFRDGTRFLDFAWLPGTVKLDIEGDGFDTHARKISLTGFDDDRIRQNHLVIDEWKVLRFTHNMVNERPRLCQQMLQQFIGAVYGKRGLSERATNRLNSEERDIIRLTLRIRQTVSPADVCKLLDVEAQKARKLLRGLVAKGVFVAAGAGQQRIHAYRLSQTVQLEDWGM</sequence>
<organism evidence="1 2">
    <name type="scientific">Cohnella soli</name>
    <dbReference type="NCBI Taxonomy" id="425005"/>
    <lineage>
        <taxon>Bacteria</taxon>
        <taxon>Bacillati</taxon>
        <taxon>Bacillota</taxon>
        <taxon>Bacilli</taxon>
        <taxon>Bacillales</taxon>
        <taxon>Paenibacillaceae</taxon>
        <taxon>Cohnella</taxon>
    </lineage>
</organism>
<dbReference type="GO" id="GO:0003677">
    <property type="term" value="F:DNA binding"/>
    <property type="evidence" value="ECO:0007669"/>
    <property type="project" value="UniProtKB-KW"/>
</dbReference>
<name>A0ABW0HQL3_9BACL</name>
<keyword evidence="2" id="KW-1185">Reference proteome</keyword>
<keyword evidence="1" id="KW-0238">DNA-binding</keyword>
<reference evidence="2" key="1">
    <citation type="journal article" date="2019" name="Int. J. Syst. Evol. Microbiol.">
        <title>The Global Catalogue of Microorganisms (GCM) 10K type strain sequencing project: providing services to taxonomists for standard genome sequencing and annotation.</title>
        <authorList>
            <consortium name="The Broad Institute Genomics Platform"/>
            <consortium name="The Broad Institute Genome Sequencing Center for Infectious Disease"/>
            <person name="Wu L."/>
            <person name="Ma J."/>
        </authorList>
    </citation>
    <scope>NUCLEOTIDE SEQUENCE [LARGE SCALE GENOMIC DNA]</scope>
    <source>
        <strain evidence="2">CGMCC 1.18575</strain>
    </source>
</reference>
<dbReference type="EMBL" id="JBHSMI010000009">
    <property type="protein sequence ID" value="MFC5402162.1"/>
    <property type="molecule type" value="Genomic_DNA"/>
</dbReference>
<dbReference type="RefSeq" id="WP_378130338.1">
    <property type="nucleotide sequence ID" value="NZ_JBHSMI010000009.1"/>
</dbReference>